<evidence type="ECO:0000313" key="1">
    <source>
        <dbReference type="EMBL" id="KAF3967258.1"/>
    </source>
</evidence>
<evidence type="ECO:0000313" key="2">
    <source>
        <dbReference type="Proteomes" id="UP000737018"/>
    </source>
</evidence>
<gene>
    <name evidence="1" type="ORF">CMV_008724</name>
</gene>
<sequence>MEVWQGNLASCNYYAIKPGFSISYHCKFPVKLRALATQVLNQEDVFAICHVPAFQALHLAFVLSKLCALIKREGTIKLHIKLATFY</sequence>
<dbReference type="AlphaFoldDB" id="A0A8J4VP10"/>
<name>A0A8J4VP10_9ROSI</name>
<protein>
    <submittedName>
        <fullName evidence="1">Uncharacterized protein</fullName>
    </submittedName>
</protein>
<organism evidence="1 2">
    <name type="scientific">Castanea mollissima</name>
    <name type="common">Chinese chestnut</name>
    <dbReference type="NCBI Taxonomy" id="60419"/>
    <lineage>
        <taxon>Eukaryota</taxon>
        <taxon>Viridiplantae</taxon>
        <taxon>Streptophyta</taxon>
        <taxon>Embryophyta</taxon>
        <taxon>Tracheophyta</taxon>
        <taxon>Spermatophyta</taxon>
        <taxon>Magnoliopsida</taxon>
        <taxon>eudicotyledons</taxon>
        <taxon>Gunneridae</taxon>
        <taxon>Pentapetalae</taxon>
        <taxon>rosids</taxon>
        <taxon>fabids</taxon>
        <taxon>Fagales</taxon>
        <taxon>Fagaceae</taxon>
        <taxon>Castanea</taxon>
    </lineage>
</organism>
<dbReference type="EMBL" id="JRKL02000926">
    <property type="protein sequence ID" value="KAF3967258.1"/>
    <property type="molecule type" value="Genomic_DNA"/>
</dbReference>
<reference evidence="1" key="1">
    <citation type="submission" date="2020-03" db="EMBL/GenBank/DDBJ databases">
        <title>Castanea mollissima Vanexum genome sequencing.</title>
        <authorList>
            <person name="Staton M."/>
        </authorList>
    </citation>
    <scope>NUCLEOTIDE SEQUENCE</scope>
    <source>
        <tissue evidence="1">Leaf</tissue>
    </source>
</reference>
<accession>A0A8J4VP10</accession>
<proteinExistence type="predicted"/>
<comment type="caution">
    <text evidence="1">The sequence shown here is derived from an EMBL/GenBank/DDBJ whole genome shotgun (WGS) entry which is preliminary data.</text>
</comment>
<dbReference type="Proteomes" id="UP000737018">
    <property type="component" value="Unassembled WGS sequence"/>
</dbReference>
<keyword evidence="2" id="KW-1185">Reference proteome</keyword>